<dbReference type="SUPFAM" id="SSF48024">
    <property type="entry name" value="N-terminal domain of DnaB helicase"/>
    <property type="match status" value="1"/>
</dbReference>
<dbReference type="InterPro" id="IPR036185">
    <property type="entry name" value="DNA_heli_DnaB-like_N_sf"/>
</dbReference>
<evidence type="ECO:0000259" key="13">
    <source>
        <dbReference type="PROSITE" id="PS51199"/>
    </source>
</evidence>
<dbReference type="InterPro" id="IPR007693">
    <property type="entry name" value="DNA_helicase_DnaB-like_N"/>
</dbReference>
<dbReference type="InterPro" id="IPR007692">
    <property type="entry name" value="DNA_helicase_DnaB"/>
</dbReference>
<evidence type="ECO:0000256" key="7">
    <source>
        <dbReference type="ARBA" id="ARBA00022840"/>
    </source>
</evidence>
<organism evidence="14 15">
    <name type="scientific">Dethiosulfatarculus sandiegensis</name>
    <dbReference type="NCBI Taxonomy" id="1429043"/>
    <lineage>
        <taxon>Bacteria</taxon>
        <taxon>Pseudomonadati</taxon>
        <taxon>Thermodesulfobacteriota</taxon>
        <taxon>Desulfarculia</taxon>
        <taxon>Desulfarculales</taxon>
        <taxon>Desulfarculaceae</taxon>
        <taxon>Dethiosulfatarculus</taxon>
    </lineage>
</organism>
<dbReference type="InterPro" id="IPR016136">
    <property type="entry name" value="DNA_helicase_N/primase_C"/>
</dbReference>
<dbReference type="FunCoup" id="A0A0D2HWV0">
    <property type="interactions" value="247"/>
</dbReference>
<keyword evidence="2 12" id="KW-0639">Primosome</keyword>
<dbReference type="Proteomes" id="UP000032233">
    <property type="component" value="Unassembled WGS sequence"/>
</dbReference>
<keyword evidence="3 12" id="KW-0235">DNA replication</keyword>
<dbReference type="GO" id="GO:0005524">
    <property type="term" value="F:ATP binding"/>
    <property type="evidence" value="ECO:0007669"/>
    <property type="project" value="UniProtKB-UniRule"/>
</dbReference>
<evidence type="ECO:0000313" key="14">
    <source>
        <dbReference type="EMBL" id="KIX14853.1"/>
    </source>
</evidence>
<evidence type="ECO:0000256" key="4">
    <source>
        <dbReference type="ARBA" id="ARBA00022741"/>
    </source>
</evidence>
<dbReference type="GO" id="GO:0006269">
    <property type="term" value="P:DNA replication, synthesis of primer"/>
    <property type="evidence" value="ECO:0007669"/>
    <property type="project" value="UniProtKB-UniRule"/>
</dbReference>
<dbReference type="InterPro" id="IPR007694">
    <property type="entry name" value="DNA_helicase_DnaB-like_C"/>
</dbReference>
<evidence type="ECO:0000256" key="5">
    <source>
        <dbReference type="ARBA" id="ARBA00022801"/>
    </source>
</evidence>
<dbReference type="OrthoDB" id="9773982at2"/>
<dbReference type="GO" id="GO:0005829">
    <property type="term" value="C:cytosol"/>
    <property type="evidence" value="ECO:0007669"/>
    <property type="project" value="TreeGrafter"/>
</dbReference>
<keyword evidence="9" id="KW-0413">Isomerase</keyword>
<dbReference type="PROSITE" id="PS51199">
    <property type="entry name" value="SF4_HELICASE"/>
    <property type="match status" value="1"/>
</dbReference>
<evidence type="ECO:0000256" key="11">
    <source>
        <dbReference type="NCBIfam" id="TIGR00665"/>
    </source>
</evidence>
<evidence type="ECO:0000256" key="8">
    <source>
        <dbReference type="ARBA" id="ARBA00023125"/>
    </source>
</evidence>
<evidence type="ECO:0000256" key="1">
    <source>
        <dbReference type="ARBA" id="ARBA00008428"/>
    </source>
</evidence>
<protein>
    <recommendedName>
        <fullName evidence="11 12">Replicative DNA helicase</fullName>
        <ecNumber evidence="11 12">5.6.2.3</ecNumber>
    </recommendedName>
</protein>
<dbReference type="CDD" id="cd00984">
    <property type="entry name" value="DnaB_C"/>
    <property type="match status" value="1"/>
</dbReference>
<keyword evidence="15" id="KW-1185">Reference proteome</keyword>
<evidence type="ECO:0000256" key="6">
    <source>
        <dbReference type="ARBA" id="ARBA00022806"/>
    </source>
</evidence>
<evidence type="ECO:0000256" key="10">
    <source>
        <dbReference type="ARBA" id="ARBA00048954"/>
    </source>
</evidence>
<dbReference type="InterPro" id="IPR003593">
    <property type="entry name" value="AAA+_ATPase"/>
</dbReference>
<dbReference type="RefSeq" id="WP_052514923.1">
    <property type="nucleotide sequence ID" value="NZ_AZAC01000008.1"/>
</dbReference>
<keyword evidence="7 12" id="KW-0067">ATP-binding</keyword>
<dbReference type="Pfam" id="PF03796">
    <property type="entry name" value="DnaB_C"/>
    <property type="match status" value="1"/>
</dbReference>
<dbReference type="PANTHER" id="PTHR30153:SF2">
    <property type="entry name" value="REPLICATIVE DNA HELICASE"/>
    <property type="match status" value="1"/>
</dbReference>
<dbReference type="AlphaFoldDB" id="A0A0D2HWV0"/>
<dbReference type="Gene3D" id="1.10.860.10">
    <property type="entry name" value="DNAb Helicase, Chain A"/>
    <property type="match status" value="1"/>
</dbReference>
<feature type="domain" description="SF4 helicase" evidence="13">
    <location>
        <begin position="184"/>
        <end position="456"/>
    </location>
</feature>
<reference evidence="14 15" key="1">
    <citation type="submission" date="2013-11" db="EMBL/GenBank/DDBJ databases">
        <title>Metagenomic analysis of a methanogenic consortium involved in long chain n-alkane degradation.</title>
        <authorList>
            <person name="Davidova I.A."/>
            <person name="Callaghan A.V."/>
            <person name="Wawrik B."/>
            <person name="Pruitt S."/>
            <person name="Marks C."/>
            <person name="Duncan K.E."/>
            <person name="Suflita J.M."/>
        </authorList>
    </citation>
    <scope>NUCLEOTIDE SEQUENCE [LARGE SCALE GENOMIC DNA]</scope>
    <source>
        <strain evidence="14 15">SPR</strain>
    </source>
</reference>
<dbReference type="Gene3D" id="3.40.50.300">
    <property type="entry name" value="P-loop containing nucleotide triphosphate hydrolases"/>
    <property type="match status" value="1"/>
</dbReference>
<dbReference type="FunFam" id="3.40.50.300:FF:000076">
    <property type="entry name" value="Replicative DNA helicase"/>
    <property type="match status" value="1"/>
</dbReference>
<dbReference type="GO" id="GO:0043139">
    <property type="term" value="F:5'-3' DNA helicase activity"/>
    <property type="evidence" value="ECO:0007669"/>
    <property type="project" value="UniProtKB-EC"/>
</dbReference>
<evidence type="ECO:0000256" key="2">
    <source>
        <dbReference type="ARBA" id="ARBA00022515"/>
    </source>
</evidence>
<dbReference type="EMBL" id="AZAC01000008">
    <property type="protein sequence ID" value="KIX14853.1"/>
    <property type="molecule type" value="Genomic_DNA"/>
</dbReference>
<evidence type="ECO:0000256" key="9">
    <source>
        <dbReference type="ARBA" id="ARBA00023235"/>
    </source>
</evidence>
<keyword evidence="4 12" id="KW-0547">Nucleotide-binding</keyword>
<keyword evidence="6 12" id="KW-0347">Helicase</keyword>
<keyword evidence="8 12" id="KW-0238">DNA-binding</keyword>
<dbReference type="NCBIfam" id="NF004384">
    <property type="entry name" value="PRK05748.1"/>
    <property type="match status" value="1"/>
</dbReference>
<dbReference type="InterPro" id="IPR027417">
    <property type="entry name" value="P-loop_NTPase"/>
</dbReference>
<comment type="function">
    <text evidence="12">The main replicative DNA helicase, it participates in initiation and elongation during chromosome replication. Travels ahead of the DNA replisome, separating dsDNA into templates for DNA synthesis. A processive ATP-dependent 5'-3' DNA helicase it has DNA-dependent ATPase activity.</text>
</comment>
<comment type="catalytic activity">
    <reaction evidence="10 12">
        <text>ATP + H2O = ADP + phosphate + H(+)</text>
        <dbReference type="Rhea" id="RHEA:13065"/>
        <dbReference type="ChEBI" id="CHEBI:15377"/>
        <dbReference type="ChEBI" id="CHEBI:15378"/>
        <dbReference type="ChEBI" id="CHEBI:30616"/>
        <dbReference type="ChEBI" id="CHEBI:43474"/>
        <dbReference type="ChEBI" id="CHEBI:456216"/>
        <dbReference type="EC" id="5.6.2.3"/>
    </reaction>
</comment>
<dbReference type="Pfam" id="PF00772">
    <property type="entry name" value="DnaB"/>
    <property type="match status" value="1"/>
</dbReference>
<evidence type="ECO:0000313" key="15">
    <source>
        <dbReference type="Proteomes" id="UP000032233"/>
    </source>
</evidence>
<accession>A0A0D2HWV0</accession>
<proteinExistence type="inferred from homology"/>
<dbReference type="PATRIC" id="fig|1429043.3.peg.1448"/>
<dbReference type="SUPFAM" id="SSF52540">
    <property type="entry name" value="P-loop containing nucleoside triphosphate hydrolases"/>
    <property type="match status" value="1"/>
</dbReference>
<dbReference type="SMART" id="SM00382">
    <property type="entry name" value="AAA"/>
    <property type="match status" value="1"/>
</dbReference>
<comment type="similarity">
    <text evidence="1 12">Belongs to the helicase family. DnaB subfamily.</text>
</comment>
<dbReference type="EC" id="5.6.2.3" evidence="11 12"/>
<dbReference type="InParanoid" id="A0A0D2HWV0"/>
<evidence type="ECO:0000256" key="12">
    <source>
        <dbReference type="RuleBase" id="RU362085"/>
    </source>
</evidence>
<dbReference type="STRING" id="1429043.X474_06825"/>
<comment type="caution">
    <text evidence="14">The sequence shown here is derived from an EMBL/GenBank/DDBJ whole genome shotgun (WGS) entry which is preliminary data.</text>
</comment>
<sequence>MATPELPVHSDRLPPHDLAAEQGVLGGILVHGEDVLAGIAAAVQPEDFYDRRHGLIFGAAVELYNKAQPVDEITVTSRLSDQQKLDIVGGPAFLAQLADTIISQTHVEHYASLIKEKAMLRNFITAAHEAIDQAYESQADPETALENAEAAIFAATSNKSKQGYSSMAEVVKSSMEVIEKRFQQKGMVLGVSTGFKRLDSYTTGLQAGDLIIIAGRPSMGKTAFALNVAANAALRGGVPTAIFSLEMSKEQLGMRLLASEARVSGGSIRSGYLSPQRDWPQLTMAADRLFNAPIFIDDTPALSVLDMRAKCRRLKSEKNLGFILVDYLQLMRGRRQSFDSREQEISDISRSLKALAKELDVPVVALSQLNRKVEDRPGDKRPMLSDLRESGAIEQDADVIAFIYRKKVYKKKEDPEEPDDNVAEIIIGKQRNGPTGTVKLAFLGDLTKFEDLSTEEEDALAPMDE</sequence>
<dbReference type="NCBIfam" id="TIGR00665">
    <property type="entry name" value="DnaB"/>
    <property type="match status" value="1"/>
</dbReference>
<keyword evidence="5 12" id="KW-0378">Hydrolase</keyword>
<dbReference type="GO" id="GO:0003677">
    <property type="term" value="F:DNA binding"/>
    <property type="evidence" value="ECO:0007669"/>
    <property type="project" value="UniProtKB-UniRule"/>
</dbReference>
<name>A0A0D2HWV0_9BACT</name>
<dbReference type="GO" id="GO:0042802">
    <property type="term" value="F:identical protein binding"/>
    <property type="evidence" value="ECO:0007669"/>
    <property type="project" value="UniProtKB-ARBA"/>
</dbReference>
<dbReference type="GO" id="GO:0016887">
    <property type="term" value="F:ATP hydrolysis activity"/>
    <property type="evidence" value="ECO:0007669"/>
    <property type="project" value="RHEA"/>
</dbReference>
<dbReference type="GO" id="GO:1990077">
    <property type="term" value="C:primosome complex"/>
    <property type="evidence" value="ECO:0007669"/>
    <property type="project" value="UniProtKB-UniRule"/>
</dbReference>
<gene>
    <name evidence="14" type="ORF">X474_06825</name>
</gene>
<dbReference type="PANTHER" id="PTHR30153">
    <property type="entry name" value="REPLICATIVE DNA HELICASE DNAB"/>
    <property type="match status" value="1"/>
</dbReference>
<evidence type="ECO:0000256" key="3">
    <source>
        <dbReference type="ARBA" id="ARBA00022705"/>
    </source>
</evidence>